<evidence type="ECO:0000313" key="2">
    <source>
        <dbReference type="Proteomes" id="UP001156870"/>
    </source>
</evidence>
<dbReference type="AlphaFoldDB" id="A0AA37T070"/>
<organism evidence="1 2">
    <name type="scientific">Marinibactrum halimedae</name>
    <dbReference type="NCBI Taxonomy" id="1444977"/>
    <lineage>
        <taxon>Bacteria</taxon>
        <taxon>Pseudomonadati</taxon>
        <taxon>Pseudomonadota</taxon>
        <taxon>Gammaproteobacteria</taxon>
        <taxon>Cellvibrionales</taxon>
        <taxon>Cellvibrionaceae</taxon>
        <taxon>Marinibactrum</taxon>
    </lineage>
</organism>
<dbReference type="EMBL" id="BSPD01000009">
    <property type="protein sequence ID" value="GLS24554.1"/>
    <property type="molecule type" value="Genomic_DNA"/>
</dbReference>
<evidence type="ECO:0000313" key="1">
    <source>
        <dbReference type="EMBL" id="GLS24554.1"/>
    </source>
</evidence>
<comment type="caution">
    <text evidence="1">The sequence shown here is derived from an EMBL/GenBank/DDBJ whole genome shotgun (WGS) entry which is preliminary data.</text>
</comment>
<sequence>MLNKYDLIKMLLGALRGDSEHIATRELASRERNKFWLHNDWMWIKDLEVTLKHIDKFFIRNNMKISESEIISMLLENNNEKIMKEYQQELAELIVSAREAIDQLSNTE</sequence>
<proteinExistence type="predicted"/>
<keyword evidence="2" id="KW-1185">Reference proteome</keyword>
<gene>
    <name evidence="1" type="ORF">GCM10007877_02680</name>
</gene>
<dbReference type="Proteomes" id="UP001156870">
    <property type="component" value="Unassembled WGS sequence"/>
</dbReference>
<protein>
    <submittedName>
        <fullName evidence="1">Uncharacterized protein</fullName>
    </submittedName>
</protein>
<accession>A0AA37T070</accession>
<reference evidence="1 2" key="1">
    <citation type="journal article" date="2014" name="Int. J. Syst. Evol. Microbiol.">
        <title>Complete genome sequence of Corynebacterium casei LMG S-19264T (=DSM 44701T), isolated from a smear-ripened cheese.</title>
        <authorList>
            <consortium name="US DOE Joint Genome Institute (JGI-PGF)"/>
            <person name="Walter F."/>
            <person name="Albersmeier A."/>
            <person name="Kalinowski J."/>
            <person name="Ruckert C."/>
        </authorList>
    </citation>
    <scope>NUCLEOTIDE SEQUENCE [LARGE SCALE GENOMIC DNA]</scope>
    <source>
        <strain evidence="1 2">NBRC 110095</strain>
    </source>
</reference>
<name>A0AA37T070_9GAMM</name>
<dbReference type="RefSeq" id="WP_232595904.1">
    <property type="nucleotide sequence ID" value="NZ_BSPD01000009.1"/>
</dbReference>